<keyword evidence="4 7" id="KW-0812">Transmembrane</keyword>
<keyword evidence="7" id="KW-0813">Transport</keyword>
<evidence type="ECO:0000256" key="5">
    <source>
        <dbReference type="ARBA" id="ARBA00022989"/>
    </source>
</evidence>
<evidence type="ECO:0000256" key="3">
    <source>
        <dbReference type="ARBA" id="ARBA00022475"/>
    </source>
</evidence>
<keyword evidence="6" id="KW-0472">Membrane</keyword>
<evidence type="ECO:0000256" key="4">
    <source>
        <dbReference type="ARBA" id="ARBA00022692"/>
    </source>
</evidence>
<keyword evidence="5" id="KW-1133">Transmembrane helix</keyword>
<name>A0ABV8PWC6_9BACT</name>
<sequence>MSRPKLPRKSTSIDMTAMCDVAFLLLSFFILTTKFKASEAITVTTPSSVASKVAPDKDFVLVTIDKDGKVFLSMDDVSKKEAIANALNSSKHLGIDVKAFKEAEFFGTSFSQLPQFLALPKEKRQGALLPGIPCKDSTNNEMVEWMQLVYNAYQGSQMKALLLKGDNNAKYPAFKNVIDAFKKNDFLKFQMITNPESVPQGTDLWIDAQKKGGSSKPE</sequence>
<organism evidence="8 9">
    <name type="scientific">Parasediminibacterium paludis</name>
    <dbReference type="NCBI Taxonomy" id="908966"/>
    <lineage>
        <taxon>Bacteria</taxon>
        <taxon>Pseudomonadati</taxon>
        <taxon>Bacteroidota</taxon>
        <taxon>Chitinophagia</taxon>
        <taxon>Chitinophagales</taxon>
        <taxon>Chitinophagaceae</taxon>
        <taxon>Parasediminibacterium</taxon>
    </lineage>
</organism>
<dbReference type="InterPro" id="IPR003400">
    <property type="entry name" value="ExbD"/>
</dbReference>
<evidence type="ECO:0000313" key="8">
    <source>
        <dbReference type="EMBL" id="MFC4231232.1"/>
    </source>
</evidence>
<keyword evidence="3" id="KW-1003">Cell membrane</keyword>
<keyword evidence="7" id="KW-0653">Protein transport</keyword>
<dbReference type="EMBL" id="JBHSDC010000003">
    <property type="protein sequence ID" value="MFC4231232.1"/>
    <property type="molecule type" value="Genomic_DNA"/>
</dbReference>
<evidence type="ECO:0000256" key="2">
    <source>
        <dbReference type="ARBA" id="ARBA00005811"/>
    </source>
</evidence>
<dbReference type="Pfam" id="PF02472">
    <property type="entry name" value="ExbD"/>
    <property type="match status" value="1"/>
</dbReference>
<comment type="similarity">
    <text evidence="2 7">Belongs to the ExbD/TolR family.</text>
</comment>
<dbReference type="Proteomes" id="UP001595906">
    <property type="component" value="Unassembled WGS sequence"/>
</dbReference>
<evidence type="ECO:0000256" key="7">
    <source>
        <dbReference type="RuleBase" id="RU003879"/>
    </source>
</evidence>
<dbReference type="PANTHER" id="PTHR30558:SF3">
    <property type="entry name" value="BIOPOLYMER TRANSPORT PROTEIN EXBD-RELATED"/>
    <property type="match status" value="1"/>
</dbReference>
<keyword evidence="9" id="KW-1185">Reference proteome</keyword>
<accession>A0ABV8PWC6</accession>
<gene>
    <name evidence="8" type="ORF">ACFOW1_04980</name>
</gene>
<evidence type="ECO:0000313" key="9">
    <source>
        <dbReference type="Proteomes" id="UP001595906"/>
    </source>
</evidence>
<reference evidence="9" key="1">
    <citation type="journal article" date="2019" name="Int. J. Syst. Evol. Microbiol.">
        <title>The Global Catalogue of Microorganisms (GCM) 10K type strain sequencing project: providing services to taxonomists for standard genome sequencing and annotation.</title>
        <authorList>
            <consortium name="The Broad Institute Genomics Platform"/>
            <consortium name="The Broad Institute Genome Sequencing Center for Infectious Disease"/>
            <person name="Wu L."/>
            <person name="Ma J."/>
        </authorList>
    </citation>
    <scope>NUCLEOTIDE SEQUENCE [LARGE SCALE GENOMIC DNA]</scope>
    <source>
        <strain evidence="9">CECT 8010</strain>
    </source>
</reference>
<comment type="caution">
    <text evidence="8">The sequence shown here is derived from an EMBL/GenBank/DDBJ whole genome shotgun (WGS) entry which is preliminary data.</text>
</comment>
<proteinExistence type="inferred from homology"/>
<dbReference type="PANTHER" id="PTHR30558">
    <property type="entry name" value="EXBD MEMBRANE COMPONENT OF PMF-DRIVEN MACROMOLECULE IMPORT SYSTEM"/>
    <property type="match status" value="1"/>
</dbReference>
<protein>
    <submittedName>
        <fullName evidence="8">ExbD/TolR family protein</fullName>
    </submittedName>
</protein>
<evidence type="ECO:0000256" key="1">
    <source>
        <dbReference type="ARBA" id="ARBA00004162"/>
    </source>
</evidence>
<evidence type="ECO:0000256" key="6">
    <source>
        <dbReference type="ARBA" id="ARBA00023136"/>
    </source>
</evidence>
<dbReference type="RefSeq" id="WP_379012619.1">
    <property type="nucleotide sequence ID" value="NZ_JBHSDC010000003.1"/>
</dbReference>
<comment type="subcellular location">
    <subcellularLocation>
        <location evidence="1">Cell membrane</location>
        <topology evidence="1">Single-pass membrane protein</topology>
    </subcellularLocation>
    <subcellularLocation>
        <location evidence="7">Cell membrane</location>
        <topology evidence="7">Single-pass type II membrane protein</topology>
    </subcellularLocation>
</comment>